<proteinExistence type="predicted"/>
<dbReference type="AlphaFoldDB" id="A0A0C2WQP1"/>
<sequence>MTRLTSGYTRFKVGGKWFFQPCVAAAKASSRSFLVGLGQQGLTCIYGNERRVRLYKFQTRRRDGIRYSDRVRRRLGSQRCQGKCGILAQRGARGHLARRFVDWISWVCVEEQYCCSREGRSE</sequence>
<reference evidence="1 3" key="1">
    <citation type="submission" date="2014-04" db="EMBL/GenBank/DDBJ databases">
        <authorList>
            <consortium name="DOE Joint Genome Institute"/>
            <person name="Kuo A."/>
            <person name="Zuccaro A."/>
            <person name="Kohler A."/>
            <person name="Nagy L.G."/>
            <person name="Floudas D."/>
            <person name="Copeland A."/>
            <person name="Barry K.W."/>
            <person name="Cichocki N."/>
            <person name="Veneault-Fourrey C."/>
            <person name="LaButti K."/>
            <person name="Lindquist E.A."/>
            <person name="Lipzen A."/>
            <person name="Lundell T."/>
            <person name="Morin E."/>
            <person name="Murat C."/>
            <person name="Sun H."/>
            <person name="Tunlid A."/>
            <person name="Henrissat B."/>
            <person name="Grigoriev I.V."/>
            <person name="Hibbett D.S."/>
            <person name="Martin F."/>
            <person name="Nordberg H.P."/>
            <person name="Cantor M.N."/>
            <person name="Hua S.X."/>
        </authorList>
    </citation>
    <scope>NUCLEOTIDE SEQUENCE [LARGE SCALE GENOMIC DNA]</scope>
    <source>
        <strain evidence="1 3">MAFF 305830</strain>
    </source>
</reference>
<accession>A0A0C2WQP1</accession>
<gene>
    <name evidence="2" type="ORF">M408DRAFT_111050</name>
    <name evidence="1" type="ORF">M408DRAFT_168510</name>
</gene>
<dbReference type="HOGENOM" id="CLU_2028161_0_0_1"/>
<name>A0A0C2WQP1_SERVB</name>
<evidence type="ECO:0000313" key="3">
    <source>
        <dbReference type="Proteomes" id="UP000054097"/>
    </source>
</evidence>
<dbReference type="EMBL" id="KN824501">
    <property type="protein sequence ID" value="KIM19957.1"/>
    <property type="molecule type" value="Genomic_DNA"/>
</dbReference>
<evidence type="ECO:0000313" key="1">
    <source>
        <dbReference type="EMBL" id="KIM19957.1"/>
    </source>
</evidence>
<dbReference type="Proteomes" id="UP000054097">
    <property type="component" value="Unassembled WGS sequence"/>
</dbReference>
<reference evidence="1" key="3">
    <citation type="submission" date="2015-02" db="EMBL/GenBank/DDBJ databases">
        <title>Evolutionary Origins and Diversification of the Mycorrhizal Mutualists.</title>
        <authorList>
            <consortium name="DOE Joint Genome Institute"/>
            <consortium name="Mycorrhizal Genomics Consortium"/>
            <person name="Kohler A."/>
            <person name="Kuo A."/>
            <person name="Nagy L.G."/>
            <person name="Floudas D."/>
            <person name="Copeland A."/>
            <person name="Barry K.W."/>
            <person name="Cichocki N."/>
            <person name="Veneault-Fourrey C."/>
            <person name="LaButti K."/>
            <person name="Lindquist E.A."/>
            <person name="Lipzen A."/>
            <person name="Lundell T."/>
            <person name="Morin E."/>
            <person name="Murat C."/>
            <person name="Riley R."/>
            <person name="Ohm R."/>
            <person name="Sun H."/>
            <person name="Tunlid A."/>
            <person name="Henrissat B."/>
            <person name="Grigoriev I.V."/>
            <person name="Hibbett D.S."/>
            <person name="Martin F."/>
        </authorList>
    </citation>
    <scope>NUCLEOTIDE SEQUENCE</scope>
    <source>
        <strain evidence="1 3">MAFF 305830</strain>
    </source>
</reference>
<dbReference type="EMBL" id="KN824392">
    <property type="protein sequence ID" value="KIM21129.1"/>
    <property type="molecule type" value="Genomic_DNA"/>
</dbReference>
<organism evidence="1 3">
    <name type="scientific">Serendipita vermifera MAFF 305830</name>
    <dbReference type="NCBI Taxonomy" id="933852"/>
    <lineage>
        <taxon>Eukaryota</taxon>
        <taxon>Fungi</taxon>
        <taxon>Dikarya</taxon>
        <taxon>Basidiomycota</taxon>
        <taxon>Agaricomycotina</taxon>
        <taxon>Agaricomycetes</taxon>
        <taxon>Sebacinales</taxon>
        <taxon>Serendipitaceae</taxon>
        <taxon>Serendipita</taxon>
    </lineage>
</organism>
<reference evidence="3" key="2">
    <citation type="submission" date="2015-01" db="EMBL/GenBank/DDBJ databases">
        <title>Evolutionary Origins and Diversification of the Mycorrhizal Mutualists.</title>
        <authorList>
            <consortium name="DOE Joint Genome Institute"/>
            <consortium name="Mycorrhizal Genomics Consortium"/>
            <person name="Kohler A."/>
            <person name="Kuo A."/>
            <person name="Nagy L.G."/>
            <person name="Floudas D."/>
            <person name="Copeland A."/>
            <person name="Barry K.W."/>
            <person name="Cichocki N."/>
            <person name="Veneault-Fourrey C."/>
            <person name="LaButti K."/>
            <person name="Lindquist E.A."/>
            <person name="Lipzen A."/>
            <person name="Lundell T."/>
            <person name="Morin E."/>
            <person name="Murat C."/>
            <person name="Riley R."/>
            <person name="Ohm R."/>
            <person name="Sun H."/>
            <person name="Tunlid A."/>
            <person name="Henrissat B."/>
            <person name="Grigoriev I.V."/>
            <person name="Hibbett D.S."/>
            <person name="Martin F."/>
        </authorList>
    </citation>
    <scope>NUCLEOTIDE SEQUENCE [LARGE SCALE GENOMIC DNA]</scope>
    <source>
        <strain evidence="3">MAFF 305830</strain>
    </source>
</reference>
<keyword evidence="3" id="KW-1185">Reference proteome</keyword>
<protein>
    <submittedName>
        <fullName evidence="1">Uncharacterized protein</fullName>
    </submittedName>
</protein>
<evidence type="ECO:0000313" key="2">
    <source>
        <dbReference type="EMBL" id="KIM21129.1"/>
    </source>
</evidence>